<feature type="transmembrane region" description="Helical" evidence="1">
    <location>
        <begin position="26"/>
        <end position="46"/>
    </location>
</feature>
<keyword evidence="1" id="KW-0812">Transmembrane</keyword>
<keyword evidence="1" id="KW-0472">Membrane</keyword>
<reference evidence="3" key="1">
    <citation type="journal article" date="2019" name="Int. J. Syst. Evol. Microbiol.">
        <title>The Global Catalogue of Microorganisms (GCM) 10K type strain sequencing project: providing services to taxonomists for standard genome sequencing and annotation.</title>
        <authorList>
            <consortium name="The Broad Institute Genomics Platform"/>
            <consortium name="The Broad Institute Genome Sequencing Center for Infectious Disease"/>
            <person name="Wu L."/>
            <person name="Ma J."/>
        </authorList>
    </citation>
    <scope>NUCLEOTIDE SEQUENCE [LARGE SCALE GENOMIC DNA]</scope>
    <source>
        <strain evidence="3">JCM 13852</strain>
    </source>
</reference>
<feature type="transmembrane region" description="Helical" evidence="1">
    <location>
        <begin position="221"/>
        <end position="241"/>
    </location>
</feature>
<accession>A0ABW0XIF9</accession>
<name>A0ABW0XIF9_9ACTN</name>
<gene>
    <name evidence="2" type="ORF">ACFP2V_02145</name>
</gene>
<evidence type="ECO:0000313" key="3">
    <source>
        <dbReference type="Proteomes" id="UP001596183"/>
    </source>
</evidence>
<organism evidence="2 3">
    <name type="scientific">Streptomyces incanus</name>
    <dbReference type="NCBI Taxonomy" id="887453"/>
    <lineage>
        <taxon>Bacteria</taxon>
        <taxon>Bacillati</taxon>
        <taxon>Actinomycetota</taxon>
        <taxon>Actinomycetes</taxon>
        <taxon>Kitasatosporales</taxon>
        <taxon>Streptomycetaceae</taxon>
        <taxon>Streptomyces</taxon>
    </lineage>
</organism>
<comment type="caution">
    <text evidence="2">The sequence shown here is derived from an EMBL/GenBank/DDBJ whole genome shotgun (WGS) entry which is preliminary data.</text>
</comment>
<feature type="transmembrane region" description="Helical" evidence="1">
    <location>
        <begin position="248"/>
        <end position="268"/>
    </location>
</feature>
<feature type="transmembrane region" description="Helical" evidence="1">
    <location>
        <begin position="305"/>
        <end position="326"/>
    </location>
</feature>
<evidence type="ECO:0000256" key="1">
    <source>
        <dbReference type="SAM" id="Phobius"/>
    </source>
</evidence>
<keyword evidence="3" id="KW-1185">Reference proteome</keyword>
<proteinExistence type="predicted"/>
<feature type="transmembrane region" description="Helical" evidence="1">
    <location>
        <begin position="189"/>
        <end position="209"/>
    </location>
</feature>
<dbReference type="RefSeq" id="WP_381204552.1">
    <property type="nucleotide sequence ID" value="NZ_JBHSPC010000007.1"/>
</dbReference>
<evidence type="ECO:0008006" key="4">
    <source>
        <dbReference type="Google" id="ProtNLM"/>
    </source>
</evidence>
<feature type="transmembrane region" description="Helical" evidence="1">
    <location>
        <begin position="157"/>
        <end position="177"/>
    </location>
</feature>
<sequence>MSDHPAPPPAPTTGTEVPQPGAARKLVAVLLGLTAVVTLMLCAFALPSVNGGPHRVPIGVSGPQAAAQSLQKTLDGDEWNVTVYDSVEALTSAVEDREITGGLVLAPEGVDVYTATAGAPMAGSALTALANSVAAEQQTKPTLHELAPFPEDDPRGAGFSSAALPLVFGGMIPAVLLTRLFPGHAGLRTRLAGAALFSLFAGASVAAFLQWGTGSLAGDYGITALGLSLGMAALSLTFIGLEALTGMAGFGIGAAVMMLLGNPLSGLGTGPYWLPGGWAAVGQLLPPGASGSLLRANAFFDGTGAGAPALVLTAWVVLGLALILIADRRGAKAVRTGAASAKPAAPVPSV</sequence>
<protein>
    <recommendedName>
        <fullName evidence="4">ABC transporter permease</fullName>
    </recommendedName>
</protein>
<keyword evidence="1" id="KW-1133">Transmembrane helix</keyword>
<dbReference type="Proteomes" id="UP001596183">
    <property type="component" value="Unassembled WGS sequence"/>
</dbReference>
<dbReference type="EMBL" id="JBHSPC010000007">
    <property type="protein sequence ID" value="MFC5668959.1"/>
    <property type="molecule type" value="Genomic_DNA"/>
</dbReference>
<evidence type="ECO:0000313" key="2">
    <source>
        <dbReference type="EMBL" id="MFC5668959.1"/>
    </source>
</evidence>